<dbReference type="Pfam" id="PF00697">
    <property type="entry name" value="PRAI"/>
    <property type="match status" value="1"/>
</dbReference>
<evidence type="ECO:0000256" key="8">
    <source>
        <dbReference type="ARBA" id="ARBA00023235"/>
    </source>
</evidence>
<dbReference type="EMBL" id="JBHTBW010000045">
    <property type="protein sequence ID" value="MFC7442120.1"/>
    <property type="molecule type" value="Genomic_DNA"/>
</dbReference>
<evidence type="ECO:0000313" key="13">
    <source>
        <dbReference type="Proteomes" id="UP001596500"/>
    </source>
</evidence>
<keyword evidence="7 9" id="KW-0057">Aromatic amino acid biosynthesis</keyword>
<evidence type="ECO:0000256" key="6">
    <source>
        <dbReference type="ARBA" id="ARBA00022822"/>
    </source>
</evidence>
<dbReference type="RefSeq" id="WP_379865769.1">
    <property type="nucleotide sequence ID" value="NZ_JBHTBW010000045.1"/>
</dbReference>
<dbReference type="PANTHER" id="PTHR42894:SF1">
    <property type="entry name" value="N-(5'-PHOSPHORIBOSYL)ANTHRANILATE ISOMERASE"/>
    <property type="match status" value="1"/>
</dbReference>
<keyword evidence="13" id="KW-1185">Reference proteome</keyword>
<evidence type="ECO:0000256" key="5">
    <source>
        <dbReference type="ARBA" id="ARBA00022605"/>
    </source>
</evidence>
<evidence type="ECO:0000256" key="9">
    <source>
        <dbReference type="HAMAP-Rule" id="MF_00135"/>
    </source>
</evidence>
<dbReference type="CDD" id="cd00405">
    <property type="entry name" value="PRAI"/>
    <property type="match status" value="1"/>
</dbReference>
<gene>
    <name evidence="9" type="primary">trpF</name>
    <name evidence="12" type="ORF">ACFQNG_13575</name>
</gene>
<dbReference type="PANTHER" id="PTHR42894">
    <property type="entry name" value="N-(5'-PHOSPHORIBOSYL)ANTHRANILATE ISOMERASE"/>
    <property type="match status" value="1"/>
</dbReference>
<keyword evidence="6 9" id="KW-0822">Tryptophan biosynthesis</keyword>
<name>A0ABW2RM16_9BACL</name>
<comment type="catalytic activity">
    <reaction evidence="1 9">
        <text>N-(5-phospho-beta-D-ribosyl)anthranilate = 1-(2-carboxyphenylamino)-1-deoxy-D-ribulose 5-phosphate</text>
        <dbReference type="Rhea" id="RHEA:21540"/>
        <dbReference type="ChEBI" id="CHEBI:18277"/>
        <dbReference type="ChEBI" id="CHEBI:58613"/>
        <dbReference type="EC" id="5.3.1.24"/>
    </reaction>
</comment>
<accession>A0ABW2RM16</accession>
<dbReference type="Proteomes" id="UP001596500">
    <property type="component" value="Unassembled WGS sequence"/>
</dbReference>
<dbReference type="GO" id="GO:0016853">
    <property type="term" value="F:isomerase activity"/>
    <property type="evidence" value="ECO:0007669"/>
    <property type="project" value="UniProtKB-KW"/>
</dbReference>
<dbReference type="HAMAP" id="MF_00135">
    <property type="entry name" value="PRAI"/>
    <property type="match status" value="1"/>
</dbReference>
<dbReference type="InterPro" id="IPR011060">
    <property type="entry name" value="RibuloseP-bd_barrel"/>
</dbReference>
<evidence type="ECO:0000256" key="1">
    <source>
        <dbReference type="ARBA" id="ARBA00001164"/>
    </source>
</evidence>
<dbReference type="Gene3D" id="3.20.20.70">
    <property type="entry name" value="Aldolase class I"/>
    <property type="match status" value="1"/>
</dbReference>
<protein>
    <recommendedName>
        <fullName evidence="4 9">N-(5'-phosphoribosyl)anthranilate isomerase</fullName>
        <shortName evidence="9">PRAI</shortName>
        <ecNumber evidence="3 9">5.3.1.24</ecNumber>
    </recommendedName>
</protein>
<evidence type="ECO:0000313" key="12">
    <source>
        <dbReference type="EMBL" id="MFC7442120.1"/>
    </source>
</evidence>
<evidence type="ECO:0000256" key="7">
    <source>
        <dbReference type="ARBA" id="ARBA00023141"/>
    </source>
</evidence>
<comment type="caution">
    <text evidence="12">The sequence shown here is derived from an EMBL/GenBank/DDBJ whole genome shotgun (WGS) entry which is preliminary data.</text>
</comment>
<keyword evidence="8 9" id="KW-0413">Isomerase</keyword>
<evidence type="ECO:0000256" key="10">
    <source>
        <dbReference type="SAM" id="MobiDB-lite"/>
    </source>
</evidence>
<reference evidence="13" key="1">
    <citation type="journal article" date="2019" name="Int. J. Syst. Evol. Microbiol.">
        <title>The Global Catalogue of Microorganisms (GCM) 10K type strain sequencing project: providing services to taxonomists for standard genome sequencing and annotation.</title>
        <authorList>
            <consortium name="The Broad Institute Genomics Platform"/>
            <consortium name="The Broad Institute Genome Sequencing Center for Infectious Disease"/>
            <person name="Wu L."/>
            <person name="Ma J."/>
        </authorList>
    </citation>
    <scope>NUCLEOTIDE SEQUENCE [LARGE SCALE GENOMIC DNA]</scope>
    <source>
        <strain evidence="13">CGMCC 1.12942</strain>
    </source>
</reference>
<dbReference type="InterPro" id="IPR001240">
    <property type="entry name" value="PRAI_dom"/>
</dbReference>
<evidence type="ECO:0000256" key="4">
    <source>
        <dbReference type="ARBA" id="ARBA00022272"/>
    </source>
</evidence>
<evidence type="ECO:0000256" key="2">
    <source>
        <dbReference type="ARBA" id="ARBA00004664"/>
    </source>
</evidence>
<comment type="pathway">
    <text evidence="2 9">Amino-acid biosynthesis; L-tryptophan biosynthesis; L-tryptophan from chorismate: step 3/5.</text>
</comment>
<proteinExistence type="inferred from homology"/>
<feature type="region of interest" description="Disordered" evidence="10">
    <location>
        <begin position="207"/>
        <end position="226"/>
    </location>
</feature>
<feature type="domain" description="N-(5'phosphoribosyl) anthranilate isomerase (PRAI)" evidence="11">
    <location>
        <begin position="5"/>
        <end position="205"/>
    </location>
</feature>
<evidence type="ECO:0000256" key="3">
    <source>
        <dbReference type="ARBA" id="ARBA00012572"/>
    </source>
</evidence>
<dbReference type="EC" id="5.3.1.24" evidence="3 9"/>
<sequence length="226" mass="24968">MTRIKLCGFRTVEDVRKASSLPIDAMGFILVPGRKRTIPLDRLAEMLSAVPPGIKKVAVLKDASVSEITELQSRFSFDGLQLHGEESPAYCRALRERVPIDLCKVFHVSQTAVLKAEVPLYAPWIDRILLDSAMGGTGETFDWTEIPRWKDAAQAFQIPLWVAGGLHPDNVANLIKPYGPDGVDVSSGIETDGSKDEEKMKRFVERVRECDDERSGGGTAGLMEIR</sequence>
<evidence type="ECO:0000259" key="11">
    <source>
        <dbReference type="Pfam" id="PF00697"/>
    </source>
</evidence>
<keyword evidence="5 9" id="KW-0028">Amino-acid biosynthesis</keyword>
<organism evidence="12 13">
    <name type="scientific">Laceyella putida</name>
    <dbReference type="NCBI Taxonomy" id="110101"/>
    <lineage>
        <taxon>Bacteria</taxon>
        <taxon>Bacillati</taxon>
        <taxon>Bacillota</taxon>
        <taxon>Bacilli</taxon>
        <taxon>Bacillales</taxon>
        <taxon>Thermoactinomycetaceae</taxon>
        <taxon>Laceyella</taxon>
    </lineage>
</organism>
<dbReference type="SUPFAM" id="SSF51366">
    <property type="entry name" value="Ribulose-phoshate binding barrel"/>
    <property type="match status" value="1"/>
</dbReference>
<dbReference type="InterPro" id="IPR044643">
    <property type="entry name" value="TrpF_fam"/>
</dbReference>
<comment type="similarity">
    <text evidence="9">Belongs to the TrpF family.</text>
</comment>
<dbReference type="InterPro" id="IPR013785">
    <property type="entry name" value="Aldolase_TIM"/>
</dbReference>